<dbReference type="AlphaFoldDB" id="A0AAJ5UR73"/>
<dbReference type="Proteomes" id="UP001215533">
    <property type="component" value="Chromosome"/>
</dbReference>
<gene>
    <name evidence="1" type="ORF">PSR33_03825</name>
</gene>
<dbReference type="PANTHER" id="PTHR41260:SF1">
    <property type="entry name" value="PROTEIN ECSC"/>
    <property type="match status" value="1"/>
</dbReference>
<dbReference type="EMBL" id="CP117683">
    <property type="protein sequence ID" value="WDC91347.1"/>
    <property type="molecule type" value="Genomic_DNA"/>
</dbReference>
<evidence type="ECO:0000313" key="2">
    <source>
        <dbReference type="Proteomes" id="UP001215533"/>
    </source>
</evidence>
<proteinExistence type="predicted"/>
<dbReference type="Pfam" id="PF12787">
    <property type="entry name" value="EcsC"/>
    <property type="match status" value="1"/>
</dbReference>
<protein>
    <submittedName>
        <fullName evidence="1">EcsC family protein</fullName>
    </submittedName>
</protein>
<evidence type="ECO:0000313" key="1">
    <source>
        <dbReference type="EMBL" id="WDC91347.1"/>
    </source>
</evidence>
<sequence>MENQVDSSRGIQILNTLYGKCLDGVPKVSKPVEVLAQEYIQKYGRTDKAIDKLIKNQLSKNTFTGFVTGFGGLLTMPITLPADLTSVMYVQMRMVAVIAIIKGYDLKDDGVQTFVYGCLVGNAVTDILKQAGIEFGNKVALTTVKKIPGKVLININKAIGFRFITKAGTKGTINLAKAVPVIGAGIGASADYITTLTIARRAKKVFEGNDMFNIA</sequence>
<accession>A0AAJ5UR73</accession>
<dbReference type="InterPro" id="IPR024787">
    <property type="entry name" value="EcsC"/>
</dbReference>
<dbReference type="PANTHER" id="PTHR41260">
    <property type="entry name" value="PROTEIN ECSC"/>
    <property type="match status" value="1"/>
</dbReference>
<organism evidence="1 2">
    <name type="scientific">Latilactobacillus curvatus</name>
    <name type="common">Lactobacillus curvatus</name>
    <dbReference type="NCBI Taxonomy" id="28038"/>
    <lineage>
        <taxon>Bacteria</taxon>
        <taxon>Bacillati</taxon>
        <taxon>Bacillota</taxon>
        <taxon>Bacilli</taxon>
        <taxon>Lactobacillales</taxon>
        <taxon>Lactobacillaceae</taxon>
        <taxon>Latilactobacillus</taxon>
    </lineage>
</organism>
<name>A0AAJ5UR73_LATCU</name>
<reference evidence="1" key="1">
    <citation type="submission" date="2023-02" db="EMBL/GenBank/DDBJ databases">
        <title>Complete genome sequence of Lactobacillus curvatus CACC879 isolated from Pig feces.</title>
        <authorList>
            <person name="Park S."/>
            <person name="Park M.A."/>
            <person name="Kim D.-H."/>
            <person name="Kim Y."/>
        </authorList>
    </citation>
    <scope>NUCLEOTIDE SEQUENCE</scope>
    <source>
        <strain evidence="1">CACC879</strain>
    </source>
</reference>